<protein>
    <recommendedName>
        <fullName evidence="1">GyrI-like small molecule binding domain-containing protein</fullName>
    </recommendedName>
</protein>
<feature type="domain" description="GyrI-like small molecule binding" evidence="1">
    <location>
        <begin position="22"/>
        <end position="195"/>
    </location>
</feature>
<keyword evidence="3" id="KW-1185">Reference proteome</keyword>
<gene>
    <name evidence="2" type="ORF">DMA12_44010</name>
</gene>
<proteinExistence type="predicted"/>
<evidence type="ECO:0000313" key="3">
    <source>
        <dbReference type="Proteomes" id="UP000286716"/>
    </source>
</evidence>
<reference evidence="2 3" key="1">
    <citation type="submission" date="2018-05" db="EMBL/GenBank/DDBJ databases">
        <title>Evolution of GPA BGCs.</title>
        <authorList>
            <person name="Waglechner N."/>
            <person name="Wright G.D."/>
        </authorList>
    </citation>
    <scope>NUCLEOTIDE SEQUENCE [LARGE SCALE GENOMIC DNA]</scope>
    <source>
        <strain evidence="2 3">DSM 5908</strain>
    </source>
</reference>
<dbReference type="InterPro" id="IPR011256">
    <property type="entry name" value="Reg_factor_effector_dom_sf"/>
</dbReference>
<evidence type="ECO:0000313" key="2">
    <source>
        <dbReference type="EMBL" id="RSM35506.1"/>
    </source>
</evidence>
<sequence length="201" mass="22894">MPYDIKKELKQLYAPKNTGWALVDVPEQRFLAIDGRGNPNTAESYQSAVEALYTFAYTIKMAAKRRGEDFVVGPLEGLWWADEYAAFTVRAKDSWQWTMLVAQPPWIGEDAVEEAREAVRRKKKLDAPVRLEKLHEGRCAQALHVGSYDDEGPLLARLHDEFLATQGLRPTGLHHEIYLGDPRRVDPARLRTVLRQPVESP</sequence>
<dbReference type="RefSeq" id="WP_020640195.1">
    <property type="nucleotide sequence ID" value="NZ_QHHU01000104.1"/>
</dbReference>
<dbReference type="Gene3D" id="3.20.80.10">
    <property type="entry name" value="Regulatory factor, effector binding domain"/>
    <property type="match status" value="1"/>
</dbReference>
<dbReference type="Proteomes" id="UP000286716">
    <property type="component" value="Unassembled WGS sequence"/>
</dbReference>
<comment type="caution">
    <text evidence="2">The sequence shown here is derived from an EMBL/GenBank/DDBJ whole genome shotgun (WGS) entry which is preliminary data.</text>
</comment>
<name>A0A428VXE4_AMYBA</name>
<dbReference type="EMBL" id="QHHU01000104">
    <property type="protein sequence ID" value="RSM35506.1"/>
    <property type="molecule type" value="Genomic_DNA"/>
</dbReference>
<dbReference type="AlphaFoldDB" id="A0A428VXE4"/>
<dbReference type="InterPro" id="IPR029442">
    <property type="entry name" value="GyrI-like"/>
</dbReference>
<dbReference type="PIRSF" id="PIRSF031644">
    <property type="entry name" value="UCP031644"/>
    <property type="match status" value="1"/>
</dbReference>
<evidence type="ECO:0000259" key="1">
    <source>
        <dbReference type="Pfam" id="PF06445"/>
    </source>
</evidence>
<dbReference type="InterPro" id="IPR008319">
    <property type="entry name" value="GyrI-like_CCH_Lin2189-like"/>
</dbReference>
<organism evidence="2 3">
    <name type="scientific">Amycolatopsis balhimycina DSM 5908</name>
    <dbReference type="NCBI Taxonomy" id="1081091"/>
    <lineage>
        <taxon>Bacteria</taxon>
        <taxon>Bacillati</taxon>
        <taxon>Actinomycetota</taxon>
        <taxon>Actinomycetes</taxon>
        <taxon>Pseudonocardiales</taxon>
        <taxon>Pseudonocardiaceae</taxon>
        <taxon>Amycolatopsis</taxon>
    </lineage>
</organism>
<dbReference type="Pfam" id="PF06445">
    <property type="entry name" value="GyrI-like"/>
    <property type="match status" value="1"/>
</dbReference>
<dbReference type="OrthoDB" id="4772335at2"/>
<accession>A0A428VXE4</accession>
<dbReference type="SUPFAM" id="SSF55136">
    <property type="entry name" value="Probable bacterial effector-binding domain"/>
    <property type="match status" value="1"/>
</dbReference>